<dbReference type="SUPFAM" id="SSF102114">
    <property type="entry name" value="Radical SAM enzymes"/>
    <property type="match status" value="1"/>
</dbReference>
<keyword evidence="12" id="KW-0670">Pyruvate</keyword>
<evidence type="ECO:0000256" key="6">
    <source>
        <dbReference type="ARBA" id="ARBA00022723"/>
    </source>
</evidence>
<dbReference type="InterPro" id="IPR007197">
    <property type="entry name" value="rSAM"/>
</dbReference>
<dbReference type="OrthoDB" id="9782387at2"/>
<keyword evidence="13" id="KW-1185">Reference proteome</keyword>
<comment type="similarity">
    <text evidence="2 10">Belongs to the organic radical-activating enzymes family.</text>
</comment>
<dbReference type="InterPro" id="IPR012838">
    <property type="entry name" value="PFL1_activating"/>
</dbReference>
<comment type="catalytic activity">
    <reaction evidence="10">
        <text>glycyl-[formate C-acetyltransferase] + reduced [flavodoxin] + S-adenosyl-L-methionine = glycin-2-yl radical-[formate C-acetyltransferase] + semiquinone [flavodoxin] + 5'-deoxyadenosine + L-methionine + H(+)</text>
        <dbReference type="Rhea" id="RHEA:19225"/>
        <dbReference type="Rhea" id="RHEA-COMP:10622"/>
        <dbReference type="Rhea" id="RHEA-COMP:12190"/>
        <dbReference type="Rhea" id="RHEA-COMP:12191"/>
        <dbReference type="Rhea" id="RHEA-COMP:14480"/>
        <dbReference type="ChEBI" id="CHEBI:15378"/>
        <dbReference type="ChEBI" id="CHEBI:17319"/>
        <dbReference type="ChEBI" id="CHEBI:29947"/>
        <dbReference type="ChEBI" id="CHEBI:32722"/>
        <dbReference type="ChEBI" id="CHEBI:57618"/>
        <dbReference type="ChEBI" id="CHEBI:57844"/>
        <dbReference type="ChEBI" id="CHEBI:59789"/>
        <dbReference type="ChEBI" id="CHEBI:140311"/>
        <dbReference type="EC" id="1.97.1.4"/>
    </reaction>
</comment>
<dbReference type="KEGG" id="amij:EQM06_08950"/>
<dbReference type="CDD" id="cd01335">
    <property type="entry name" value="Radical_SAM"/>
    <property type="match status" value="1"/>
</dbReference>
<sequence>MTSVRGKLHSFETFGAVDGPGIRTVVFLQGCPARCSYCHNPDTWDIHGGSEIETKQIVDRAKRGMSYYGEEGGVTFSGGEPLFQGEFLVQTMRALKKIGIRSIIDTSGTYMDEFTEPAVEECEMVLLDVKHSDPEKFRNITGRKQETLLKLIELINKHEKPVWVRQVIVPGINDTEKNIEDLNEFIRKINRIDKVELLGYHSLGTEKYEKLGIKYKLKDIKPMDSRVLNQLSSMVKIPQSNSL</sequence>
<dbReference type="PANTHER" id="PTHR30352">
    <property type="entry name" value="PYRUVATE FORMATE-LYASE-ACTIVATING ENZYME"/>
    <property type="match status" value="1"/>
</dbReference>
<evidence type="ECO:0000256" key="5">
    <source>
        <dbReference type="ARBA" id="ARBA00022691"/>
    </source>
</evidence>
<keyword evidence="12" id="KW-0456">Lyase</keyword>
<evidence type="ECO:0000256" key="4">
    <source>
        <dbReference type="ARBA" id="ARBA00022485"/>
    </source>
</evidence>
<dbReference type="Gene3D" id="3.20.20.70">
    <property type="entry name" value="Aldolase class I"/>
    <property type="match status" value="1"/>
</dbReference>
<dbReference type="GO" id="GO:0043365">
    <property type="term" value="F:[formate-C-acetyltransferase]-activating enzyme activity"/>
    <property type="evidence" value="ECO:0007669"/>
    <property type="project" value="UniProtKB-UniRule"/>
</dbReference>
<comment type="function">
    <text evidence="1 10">Activation of pyruvate formate-lyase under anaerobic conditions by generation of an organic free radical, using S-adenosylmethionine and reduced flavodoxin as cosubstrates to produce 5'-deoxy-adenosine.</text>
</comment>
<dbReference type="GO" id="GO:0051539">
    <property type="term" value="F:4 iron, 4 sulfur cluster binding"/>
    <property type="evidence" value="ECO:0007669"/>
    <property type="project" value="UniProtKB-UniRule"/>
</dbReference>
<gene>
    <name evidence="12" type="primary">pflA</name>
    <name evidence="12" type="ORF">EQM06_08950</name>
</gene>
<dbReference type="SFLD" id="SFLDS00029">
    <property type="entry name" value="Radical_SAM"/>
    <property type="match status" value="1"/>
</dbReference>
<dbReference type="Pfam" id="PF04055">
    <property type="entry name" value="Radical_SAM"/>
    <property type="match status" value="1"/>
</dbReference>
<keyword evidence="5 10" id="KW-0949">S-adenosyl-L-methionine</keyword>
<dbReference type="GO" id="GO:0016829">
    <property type="term" value="F:lyase activity"/>
    <property type="evidence" value="ECO:0007669"/>
    <property type="project" value="UniProtKB-KW"/>
</dbReference>
<reference evidence="12 13" key="1">
    <citation type="submission" date="2019-01" db="EMBL/GenBank/DDBJ databases">
        <title>Draft genomes of a novel of Aminipila strains.</title>
        <authorList>
            <person name="Ma S."/>
        </authorList>
    </citation>
    <scope>NUCLEOTIDE SEQUENCE [LARGE SCALE GENOMIC DNA]</scope>
    <source>
        <strain evidence="13">JN-39</strain>
    </source>
</reference>
<evidence type="ECO:0000256" key="9">
    <source>
        <dbReference type="ARBA" id="ARBA00023014"/>
    </source>
</evidence>
<evidence type="ECO:0000256" key="7">
    <source>
        <dbReference type="ARBA" id="ARBA00023002"/>
    </source>
</evidence>
<keyword evidence="8 10" id="KW-0408">Iron</keyword>
<dbReference type="InterPro" id="IPR001989">
    <property type="entry name" value="Radical_activat_CS"/>
</dbReference>
<comment type="cofactor">
    <cofactor evidence="10">
        <name>[4Fe-4S] cluster</name>
        <dbReference type="ChEBI" id="CHEBI:49883"/>
    </cofactor>
    <text evidence="10">Binds 1 [4Fe-4S] cluster. The cluster is coordinated with 3 cysteines and an exchangeable S-adenosyl-L-methionine.</text>
</comment>
<keyword evidence="7 10" id="KW-0560">Oxidoreductase</keyword>
<dbReference type="GO" id="GO:0005737">
    <property type="term" value="C:cytoplasm"/>
    <property type="evidence" value="ECO:0007669"/>
    <property type="project" value="UniProtKB-SubCell"/>
</dbReference>
<dbReference type="AlphaFoldDB" id="A0A410PWL3"/>
<evidence type="ECO:0000256" key="2">
    <source>
        <dbReference type="ARBA" id="ARBA00009777"/>
    </source>
</evidence>
<dbReference type="NCBIfam" id="TIGR02493">
    <property type="entry name" value="PFLA"/>
    <property type="match status" value="1"/>
</dbReference>
<feature type="domain" description="Radical SAM core" evidence="11">
    <location>
        <begin position="17"/>
        <end position="238"/>
    </location>
</feature>
<dbReference type="PANTHER" id="PTHR30352:SF5">
    <property type="entry name" value="PYRUVATE FORMATE-LYASE 1-ACTIVATING ENZYME"/>
    <property type="match status" value="1"/>
</dbReference>
<protein>
    <recommendedName>
        <fullName evidence="3 10">Pyruvate formate-lyase-activating enzyme</fullName>
        <ecNumber evidence="10">1.97.1.4</ecNumber>
    </recommendedName>
</protein>
<proteinExistence type="inferred from homology"/>
<dbReference type="InterPro" id="IPR006638">
    <property type="entry name" value="Elp3/MiaA/NifB-like_rSAM"/>
</dbReference>
<dbReference type="InterPro" id="IPR013785">
    <property type="entry name" value="Aldolase_TIM"/>
</dbReference>
<dbReference type="RefSeq" id="WP_128746043.1">
    <property type="nucleotide sequence ID" value="NZ_CP035281.1"/>
</dbReference>
<dbReference type="InterPro" id="IPR034457">
    <property type="entry name" value="Organic_radical-activating"/>
</dbReference>
<evidence type="ECO:0000313" key="12">
    <source>
        <dbReference type="EMBL" id="QAT43332.1"/>
    </source>
</evidence>
<name>A0A410PWL3_9FIRM</name>
<evidence type="ECO:0000259" key="11">
    <source>
        <dbReference type="PROSITE" id="PS51918"/>
    </source>
</evidence>
<keyword evidence="9 10" id="KW-0411">Iron-sulfur</keyword>
<keyword evidence="4 10" id="KW-0004">4Fe-4S</keyword>
<dbReference type="SFLD" id="SFLDG01066">
    <property type="entry name" value="organic_radical-activating_enz"/>
    <property type="match status" value="1"/>
</dbReference>
<keyword evidence="10" id="KW-0963">Cytoplasm</keyword>
<dbReference type="EC" id="1.97.1.4" evidence="10"/>
<dbReference type="InterPro" id="IPR058240">
    <property type="entry name" value="rSAM_sf"/>
</dbReference>
<dbReference type="GO" id="GO:0046872">
    <property type="term" value="F:metal ion binding"/>
    <property type="evidence" value="ECO:0007669"/>
    <property type="project" value="UniProtKB-UniRule"/>
</dbReference>
<evidence type="ECO:0000256" key="8">
    <source>
        <dbReference type="ARBA" id="ARBA00023004"/>
    </source>
</evidence>
<dbReference type="PROSITE" id="PS51918">
    <property type="entry name" value="RADICAL_SAM"/>
    <property type="match status" value="1"/>
</dbReference>
<dbReference type="EMBL" id="CP035281">
    <property type="protein sequence ID" value="QAT43332.1"/>
    <property type="molecule type" value="Genomic_DNA"/>
</dbReference>
<evidence type="ECO:0000256" key="3">
    <source>
        <dbReference type="ARBA" id="ARBA00021356"/>
    </source>
</evidence>
<accession>A0A410PWL3</accession>
<dbReference type="SMART" id="SM00729">
    <property type="entry name" value="Elp3"/>
    <property type="match status" value="1"/>
</dbReference>
<dbReference type="Proteomes" id="UP000287601">
    <property type="component" value="Chromosome"/>
</dbReference>
<dbReference type="PROSITE" id="PS01087">
    <property type="entry name" value="RADICAL_ACTIVATING"/>
    <property type="match status" value="1"/>
</dbReference>
<organism evidence="12 13">
    <name type="scientific">Aminipila luticellarii</name>
    <dbReference type="NCBI Taxonomy" id="2507160"/>
    <lineage>
        <taxon>Bacteria</taxon>
        <taxon>Bacillati</taxon>
        <taxon>Bacillota</taxon>
        <taxon>Clostridia</taxon>
        <taxon>Peptostreptococcales</taxon>
        <taxon>Anaerovoracaceae</taxon>
        <taxon>Aminipila</taxon>
    </lineage>
</organism>
<keyword evidence="6 10" id="KW-0479">Metal-binding</keyword>
<evidence type="ECO:0000256" key="10">
    <source>
        <dbReference type="RuleBase" id="RU362053"/>
    </source>
</evidence>
<evidence type="ECO:0000256" key="1">
    <source>
        <dbReference type="ARBA" id="ARBA00003141"/>
    </source>
</evidence>
<comment type="subcellular location">
    <subcellularLocation>
        <location evidence="10">Cytoplasm</location>
    </subcellularLocation>
</comment>
<evidence type="ECO:0000313" key="13">
    <source>
        <dbReference type="Proteomes" id="UP000287601"/>
    </source>
</evidence>